<gene>
    <name evidence="1" type="ORF">F957_02446</name>
</gene>
<sequence>MSSTNAELSLEYKKGFVSLQEKFKLALNEEMNVEAMQNAKDVLTRQDEELLLQKQCNRKKAEVDMYAYIKADLKSTVELLKDDAITQEYLNEKYDAAFNAYQDSKRKIINSKFRCE</sequence>
<keyword evidence="2" id="KW-1185">Reference proteome</keyword>
<dbReference type="AlphaFoldDB" id="A0A829HFT0"/>
<dbReference type="RefSeq" id="WP_016541985.1">
    <property type="nucleotide sequence ID" value="NZ_ASQH01000013.1"/>
</dbReference>
<reference evidence="1 2" key="1">
    <citation type="submission" date="2013-06" db="EMBL/GenBank/DDBJ databases">
        <title>The Genome Sequence of Acinetobacter gyllenbergii CIP 110306.</title>
        <authorList>
            <consortium name="The Broad Institute Genome Sequencing Platform"/>
            <consortium name="The Broad Institute Genome Sequencing Center for Infectious Disease"/>
            <person name="Cerqueira G."/>
            <person name="Feldgarden M."/>
            <person name="Courvalin P."/>
            <person name="Perichon B."/>
            <person name="Grillot-Courvalin C."/>
            <person name="Clermont D."/>
            <person name="Rocha E."/>
            <person name="Yoon E.-J."/>
            <person name="Nemec A."/>
            <person name="Young S.K."/>
            <person name="Zeng Q."/>
            <person name="Gargeya S."/>
            <person name="Fitzgerald M."/>
            <person name="Abouelleil A."/>
            <person name="Alvarado L."/>
            <person name="Berlin A.M."/>
            <person name="Chapman S.B."/>
            <person name="Dewar J."/>
            <person name="Goldberg J."/>
            <person name="Griggs A."/>
            <person name="Gujja S."/>
            <person name="Hansen M."/>
            <person name="Howarth C."/>
            <person name="Imamovic A."/>
            <person name="Larimer J."/>
            <person name="McCowan C."/>
            <person name="Murphy C."/>
            <person name="Pearson M."/>
            <person name="Priest M."/>
            <person name="Roberts A."/>
            <person name="Saif S."/>
            <person name="Shea T."/>
            <person name="Sykes S."/>
            <person name="Wortman J."/>
            <person name="Nusbaum C."/>
            <person name="Birren B."/>
        </authorList>
    </citation>
    <scope>NUCLEOTIDE SEQUENCE [LARGE SCALE GENOMIC DNA]</scope>
    <source>
        <strain evidence="1 2">CIP 110306</strain>
    </source>
</reference>
<dbReference type="GeneID" id="99060020"/>
<dbReference type="Proteomes" id="UP000014523">
    <property type="component" value="Unassembled WGS sequence"/>
</dbReference>
<name>A0A829HFT0_9GAMM</name>
<evidence type="ECO:0000313" key="2">
    <source>
        <dbReference type="Proteomes" id="UP000014523"/>
    </source>
</evidence>
<organism evidence="1 2">
    <name type="scientific">Acinetobacter gyllenbergii CIP 110306 = MTCC 11365</name>
    <dbReference type="NCBI Taxonomy" id="1217657"/>
    <lineage>
        <taxon>Bacteria</taxon>
        <taxon>Pseudomonadati</taxon>
        <taxon>Pseudomonadota</taxon>
        <taxon>Gammaproteobacteria</taxon>
        <taxon>Moraxellales</taxon>
        <taxon>Moraxellaceae</taxon>
        <taxon>Acinetobacter</taxon>
    </lineage>
</organism>
<evidence type="ECO:0000313" key="1">
    <source>
        <dbReference type="EMBL" id="EPF80064.1"/>
    </source>
</evidence>
<comment type="caution">
    <text evidence="1">The sequence shown here is derived from an EMBL/GenBank/DDBJ whole genome shotgun (WGS) entry which is preliminary data.</text>
</comment>
<protein>
    <submittedName>
        <fullName evidence="1">Uncharacterized protein</fullName>
    </submittedName>
</protein>
<accession>A0A829HFT0</accession>
<dbReference type="EMBL" id="ATGG01000018">
    <property type="protein sequence ID" value="EPF80064.1"/>
    <property type="molecule type" value="Genomic_DNA"/>
</dbReference>
<proteinExistence type="predicted"/>